<evidence type="ECO:0000256" key="1">
    <source>
        <dbReference type="SAM" id="Phobius"/>
    </source>
</evidence>
<dbReference type="AlphaFoldDB" id="A0A7Y8G3H5"/>
<evidence type="ECO:0000313" key="3">
    <source>
        <dbReference type="Proteomes" id="UP000585226"/>
    </source>
</evidence>
<keyword evidence="1" id="KW-0472">Membrane</keyword>
<name>A0A7Y8G3H5_9PSED</name>
<feature type="transmembrane region" description="Helical" evidence="1">
    <location>
        <begin position="6"/>
        <end position="29"/>
    </location>
</feature>
<sequence>MLEGTDWTTVLVALATGGTAALGPVLLWIKQAQGERKSVRAALFAEVSALIELVERRHYLNDMKRYEAFLLPLTRRELDELNPDDFKYPITVGEHYNRVYQANVSRLGILSAVEARQIVRFYQLADSVRADVSPGGPLYSGTTNRQSYTEAIGILEDAIEIGTALTRPWSHRMKWVKGMLKK</sequence>
<dbReference type="Proteomes" id="UP000585226">
    <property type="component" value="Unassembled WGS sequence"/>
</dbReference>
<protein>
    <submittedName>
        <fullName evidence="2">Uncharacterized protein</fullName>
    </submittedName>
</protein>
<dbReference type="EMBL" id="JACASD010000045">
    <property type="protein sequence ID" value="NWE90060.1"/>
    <property type="molecule type" value="Genomic_DNA"/>
</dbReference>
<evidence type="ECO:0000313" key="2">
    <source>
        <dbReference type="EMBL" id="NWE90060.1"/>
    </source>
</evidence>
<proteinExistence type="predicted"/>
<reference evidence="2 3" key="1">
    <citation type="submission" date="2020-04" db="EMBL/GenBank/DDBJ databases">
        <title>Molecular characterization of pseudomonads from Agaricus bisporus reveal novel blotch 2 pathogens in Western Europe.</title>
        <authorList>
            <person name="Taparia T."/>
            <person name="Krijger M."/>
            <person name="Haynes E."/>
            <person name="Elpinstone J.G."/>
            <person name="Noble R."/>
            <person name="Van Der Wolf J."/>
        </authorList>
    </citation>
    <scope>NUCLEOTIDE SEQUENCE [LARGE SCALE GENOMIC DNA]</scope>
    <source>
        <strain evidence="2 3">P8021</strain>
    </source>
</reference>
<keyword evidence="1" id="KW-0812">Transmembrane</keyword>
<accession>A0A7Y8G3H5</accession>
<organism evidence="2 3">
    <name type="scientific">Pseudomonas reactans</name>
    <dbReference type="NCBI Taxonomy" id="117680"/>
    <lineage>
        <taxon>Bacteria</taxon>
        <taxon>Pseudomonadati</taxon>
        <taxon>Pseudomonadota</taxon>
        <taxon>Gammaproteobacteria</taxon>
        <taxon>Pseudomonadales</taxon>
        <taxon>Pseudomonadaceae</taxon>
        <taxon>Pseudomonas</taxon>
    </lineage>
</organism>
<dbReference type="RefSeq" id="WP_177111970.1">
    <property type="nucleotide sequence ID" value="NZ_JACASD010000045.1"/>
</dbReference>
<keyword evidence="1" id="KW-1133">Transmembrane helix</keyword>
<comment type="caution">
    <text evidence="2">The sequence shown here is derived from an EMBL/GenBank/DDBJ whole genome shotgun (WGS) entry which is preliminary data.</text>
</comment>
<gene>
    <name evidence="2" type="ORF">HX893_18185</name>
</gene>